<dbReference type="SMART" id="SM00644">
    <property type="entry name" value="Ami_2"/>
    <property type="match status" value="1"/>
</dbReference>
<comment type="similarity">
    <text evidence="1">Belongs to the N-acetylmuramoyl-L-alanine amidase 2 family.</text>
</comment>
<dbReference type="InterPro" id="IPR036505">
    <property type="entry name" value="Amidase/PGRP_sf"/>
</dbReference>
<dbReference type="PANTHER" id="PTHR11022:SF41">
    <property type="entry name" value="PEPTIDOGLYCAN-RECOGNITION PROTEIN LC-RELATED"/>
    <property type="match status" value="1"/>
</dbReference>
<reference evidence="5 6" key="1">
    <citation type="submission" date="2024-03" db="EMBL/GenBank/DDBJ databases">
        <title>Whole genome sequencing of Streptomyces racemochromogenes, to identify antimicrobial biosynthetic gene clusters.</title>
        <authorList>
            <person name="Suryawanshi P."/>
            <person name="Krishnaraj P.U."/>
            <person name="Arun Y.P."/>
            <person name="Suryawanshi M.P."/>
            <person name="Rakshit O."/>
        </authorList>
    </citation>
    <scope>NUCLEOTIDE SEQUENCE [LARGE SCALE GENOMIC DNA]</scope>
    <source>
        <strain evidence="5 6">AUDT626</strain>
    </source>
</reference>
<proteinExistence type="inferred from homology"/>
<sequence>MRSRRSRHTTAAVTVAAALVCALTATAATGDQPAAPPAAARAFTLTAGGPAPALTAAHTAAFSMLAVTEPAGRTPEPGGYRVRTRTRSSGSWSGWTVLEPGEPWWAGPSTGVEVRPAGAGAVLASGLRLDLVDPGPGPAAGPVTAVYEGAGAGPRRPRVVPRADWGAAEDDRSPVVHGRDVEAVFVHHTAQTNAYDCADSPAIVRGLQVLHQRANGWKDLGYNYVVDKCGTVFEGRAGGSDRPVTGAHTLGFNTDTLGVAVIGRYTDEEAPPAALEAVARLAAWALRRYGHDPRSTVTLTSSVDNGRFRRGERVTVDRISGHRDVFATECPGTALYGRLPELRARAADPLAGLLPGLAGLPA</sequence>
<dbReference type="Pfam" id="PF01510">
    <property type="entry name" value="Amidase_2"/>
    <property type="match status" value="1"/>
</dbReference>
<dbReference type="PANTHER" id="PTHR11022">
    <property type="entry name" value="PEPTIDOGLYCAN RECOGNITION PROTEIN"/>
    <property type="match status" value="1"/>
</dbReference>
<dbReference type="RefSeq" id="WP_395509486.1">
    <property type="nucleotide sequence ID" value="NZ_JBBDHD010000021.1"/>
</dbReference>
<evidence type="ECO:0000313" key="5">
    <source>
        <dbReference type="EMBL" id="MFH7595630.1"/>
    </source>
</evidence>
<feature type="domain" description="N-acetylmuramoyl-L-alanine amidase" evidence="3">
    <location>
        <begin position="171"/>
        <end position="332"/>
    </location>
</feature>
<keyword evidence="2" id="KW-0732">Signal</keyword>
<evidence type="ECO:0000259" key="3">
    <source>
        <dbReference type="SMART" id="SM00644"/>
    </source>
</evidence>
<dbReference type="InterPro" id="IPR006619">
    <property type="entry name" value="PGRP_domain_met/bac"/>
</dbReference>
<feature type="chain" id="PRO_5045577455" evidence="2">
    <location>
        <begin position="28"/>
        <end position="362"/>
    </location>
</feature>
<dbReference type="EMBL" id="JBBDHD010000021">
    <property type="protein sequence ID" value="MFH7595630.1"/>
    <property type="molecule type" value="Genomic_DNA"/>
</dbReference>
<name>A0ABW7PB85_9ACTN</name>
<evidence type="ECO:0000259" key="4">
    <source>
        <dbReference type="SMART" id="SM00701"/>
    </source>
</evidence>
<keyword evidence="6" id="KW-1185">Reference proteome</keyword>
<dbReference type="CDD" id="cd06583">
    <property type="entry name" value="PGRP"/>
    <property type="match status" value="1"/>
</dbReference>
<feature type="domain" description="Peptidoglycan recognition protein family" evidence="4">
    <location>
        <begin position="157"/>
        <end position="304"/>
    </location>
</feature>
<gene>
    <name evidence="5" type="ORF">WDV06_11085</name>
</gene>
<feature type="signal peptide" evidence="2">
    <location>
        <begin position="1"/>
        <end position="27"/>
    </location>
</feature>
<evidence type="ECO:0000256" key="1">
    <source>
        <dbReference type="ARBA" id="ARBA00007553"/>
    </source>
</evidence>
<dbReference type="InterPro" id="IPR015510">
    <property type="entry name" value="PGRP"/>
</dbReference>
<evidence type="ECO:0000313" key="6">
    <source>
        <dbReference type="Proteomes" id="UP001610631"/>
    </source>
</evidence>
<dbReference type="InterPro" id="IPR002502">
    <property type="entry name" value="Amidase_domain"/>
</dbReference>
<protein>
    <submittedName>
        <fullName evidence="5">Peptidoglycan recognition protein</fullName>
    </submittedName>
</protein>
<accession>A0ABW7PB85</accession>
<evidence type="ECO:0000256" key="2">
    <source>
        <dbReference type="SAM" id="SignalP"/>
    </source>
</evidence>
<dbReference type="SUPFAM" id="SSF55846">
    <property type="entry name" value="N-acetylmuramoyl-L-alanine amidase-like"/>
    <property type="match status" value="1"/>
</dbReference>
<comment type="caution">
    <text evidence="5">The sequence shown here is derived from an EMBL/GenBank/DDBJ whole genome shotgun (WGS) entry which is preliminary data.</text>
</comment>
<dbReference type="Gene3D" id="3.40.80.10">
    <property type="entry name" value="Peptidoglycan recognition protein-like"/>
    <property type="match status" value="1"/>
</dbReference>
<dbReference type="Proteomes" id="UP001610631">
    <property type="component" value="Unassembled WGS sequence"/>
</dbReference>
<organism evidence="5 6">
    <name type="scientific">Streptomyces racemochromogenes</name>
    <dbReference type="NCBI Taxonomy" id="67353"/>
    <lineage>
        <taxon>Bacteria</taxon>
        <taxon>Bacillati</taxon>
        <taxon>Actinomycetota</taxon>
        <taxon>Actinomycetes</taxon>
        <taxon>Kitasatosporales</taxon>
        <taxon>Streptomycetaceae</taxon>
        <taxon>Streptomyces</taxon>
    </lineage>
</organism>
<dbReference type="SMART" id="SM00701">
    <property type="entry name" value="PGRP"/>
    <property type="match status" value="1"/>
</dbReference>